<gene>
    <name evidence="1" type="ORF">SAMN05421747_11449</name>
</gene>
<proteinExistence type="predicted"/>
<dbReference type="STRING" id="623281.SAMN05421747_11449"/>
<evidence type="ECO:0000313" key="1">
    <source>
        <dbReference type="EMBL" id="SFC54899.1"/>
    </source>
</evidence>
<name>A0A1I1K1T5_9SPHI</name>
<dbReference type="AlphaFoldDB" id="A0A1I1K1T5"/>
<keyword evidence="2" id="KW-1185">Reference proteome</keyword>
<evidence type="ECO:0000313" key="2">
    <source>
        <dbReference type="Proteomes" id="UP000199577"/>
    </source>
</evidence>
<dbReference type="EMBL" id="FOLL01000014">
    <property type="protein sequence ID" value="SFC54899.1"/>
    <property type="molecule type" value="Genomic_DNA"/>
</dbReference>
<organism evidence="1 2">
    <name type="scientific">Parapedobacter composti</name>
    <dbReference type="NCBI Taxonomy" id="623281"/>
    <lineage>
        <taxon>Bacteria</taxon>
        <taxon>Pseudomonadati</taxon>
        <taxon>Bacteroidota</taxon>
        <taxon>Sphingobacteriia</taxon>
        <taxon>Sphingobacteriales</taxon>
        <taxon>Sphingobacteriaceae</taxon>
        <taxon>Parapedobacter</taxon>
    </lineage>
</organism>
<protein>
    <submittedName>
        <fullName evidence="1">Uncharacterized protein</fullName>
    </submittedName>
</protein>
<dbReference type="Proteomes" id="UP000199577">
    <property type="component" value="Unassembled WGS sequence"/>
</dbReference>
<reference evidence="2" key="1">
    <citation type="submission" date="2016-10" db="EMBL/GenBank/DDBJ databases">
        <authorList>
            <person name="Varghese N."/>
            <person name="Submissions S."/>
        </authorList>
    </citation>
    <scope>NUCLEOTIDE SEQUENCE [LARGE SCALE GENOMIC DNA]</scope>
    <source>
        <strain evidence="2">DSM 22900</strain>
    </source>
</reference>
<accession>A0A1I1K1T5</accession>
<sequence>MVACMPERESFPLPEDTPQEPVGEQLFEVLKNPASGYNAIAIDPLNPDLPQDFKERWDQAVQNVHEWVYSGSSGRMLHSMYIRFGQRDTVDVVALYHLRASSNKVLARWTYTMALDDNGVGRLEFVRQNGNGNILGPIISPLLAYFLEEHDFRVRWVDETISVHPTEGTRLGGFFRTDNPSSFVFGTLTNVPAIDNDNWPLPSTPSLDKFFKIENPVDAPYYTSVLINPDDPAQSQGFRDLWTAVKTDLQNSSGRQLHQMLFVFDPEFARLRILVYYYTATGSRTSAFYRYVPALHYDDRIRLLFNSEDGNAALIRDSRLMDNFLEAHDFVISETQSAPSGGGKYLTFTSTTTPSISFFGELGNRAANCCAFWPE</sequence>